<organism evidence="6 7">
    <name type="scientific">Hortaea werneckii</name>
    <name type="common">Black yeast</name>
    <name type="synonym">Cladosporium werneckii</name>
    <dbReference type="NCBI Taxonomy" id="91943"/>
    <lineage>
        <taxon>Eukaryota</taxon>
        <taxon>Fungi</taxon>
        <taxon>Dikarya</taxon>
        <taxon>Ascomycota</taxon>
        <taxon>Pezizomycotina</taxon>
        <taxon>Dothideomycetes</taxon>
        <taxon>Dothideomycetidae</taxon>
        <taxon>Mycosphaerellales</taxon>
        <taxon>Teratosphaeriaceae</taxon>
        <taxon>Hortaea</taxon>
    </lineage>
</organism>
<dbReference type="Gene3D" id="3.40.50.150">
    <property type="entry name" value="Vaccinia Virus protein VP39"/>
    <property type="match status" value="1"/>
</dbReference>
<proteinExistence type="inferred from homology"/>
<feature type="active site" evidence="5">
    <location>
        <position position="422"/>
    </location>
</feature>
<evidence type="ECO:0000256" key="2">
    <source>
        <dbReference type="ARBA" id="ARBA00022603"/>
    </source>
</evidence>
<keyword evidence="2 5" id="KW-0489">Methyltransferase</keyword>
<dbReference type="Proteomes" id="UP000281468">
    <property type="component" value="Unassembled WGS sequence"/>
</dbReference>
<dbReference type="GO" id="GO:0044027">
    <property type="term" value="P:negative regulation of gene expression via chromosomal CpG island methylation"/>
    <property type="evidence" value="ECO:0007669"/>
    <property type="project" value="TreeGrafter"/>
</dbReference>
<evidence type="ECO:0000313" key="6">
    <source>
        <dbReference type="EMBL" id="RMZ14377.1"/>
    </source>
</evidence>
<dbReference type="InterPro" id="IPR001525">
    <property type="entry name" value="C5_MeTfrase"/>
</dbReference>
<dbReference type="VEuPathDB" id="FungiDB:BTJ68_15210"/>
<evidence type="ECO:0000256" key="1">
    <source>
        <dbReference type="ARBA" id="ARBA00011975"/>
    </source>
</evidence>
<accession>A0A3M7HMJ2</accession>
<keyword evidence="3 5" id="KW-0808">Transferase</keyword>
<dbReference type="InterPro" id="IPR029063">
    <property type="entry name" value="SAM-dependent_MTases_sf"/>
</dbReference>
<sequence length="660" mass="74473">MDLHDFLTLQRRSLPRPHSDRPDYRHFIRGTMVLRRATQQAPKVIALDGDDDMTFNDTSSRVPKRARETIELDEDDEFIKTFSLIDLTDDDGLDGPDYIREATPHFLRDSNPNVPYGYRQINSAQSEFAGTIKTEECYELTDGDFLLVKQILERSSKREVSLRGILLRRSRRVNDMLPKKTNEVCMIMKAESNTNSQPSIEDCLVSRPRTAVLTKRTLICTNRPFPDHSFRGVEFYPNLDTAAELGVLVCRWKYVEFYDATDCKIKEQMLCRLNEGEGNSAKVVAEVMLSRMWRKEELNDVSKNEKKTRPDADTIDLVSDDEEEDMIEVRHVRQNIYSYGDICAGAGGVSTGAVQAGLKLSFLLDHWPDACETLRLNFVRTGHCRSDQILYASIHDFCTGQIPHRLANRLFRVDILHISFPCQPHSAVHTIPGKDDDANIAAGYSVIPILQKCKPRIVTFEQTSGIVTHRGGYHFRALIHQLTVAGYSARWRIVNMAQYGNVQARKRLIIIAAGPGEVLPPFPAPTHGPPGSGLKPYTTIGDILGKVPRHIAPHMQAHTPKPHGFPYDPQQPLKSAITCDGGKSDVHPNGTRSFNMRELSMLQSFPPTHDFSGTMTSIRKQCGNAVPSCFAKLMFEEITESLSKRDREVANWKPEVIALD</sequence>
<dbReference type="PANTHER" id="PTHR10629:SF52">
    <property type="entry name" value="DNA (CYTOSINE-5)-METHYLTRANSFERASE 1"/>
    <property type="match status" value="1"/>
</dbReference>
<dbReference type="GO" id="GO:0003677">
    <property type="term" value="F:DNA binding"/>
    <property type="evidence" value="ECO:0007669"/>
    <property type="project" value="TreeGrafter"/>
</dbReference>
<dbReference type="GO" id="GO:0005634">
    <property type="term" value="C:nucleus"/>
    <property type="evidence" value="ECO:0007669"/>
    <property type="project" value="TreeGrafter"/>
</dbReference>
<comment type="similarity">
    <text evidence="5">Belongs to the class I-like SAM-binding methyltransferase superfamily. C5-methyltransferase family.</text>
</comment>
<evidence type="ECO:0000256" key="3">
    <source>
        <dbReference type="ARBA" id="ARBA00022679"/>
    </source>
</evidence>
<dbReference type="EMBL" id="QWIQ01000035">
    <property type="protein sequence ID" value="RMZ14377.1"/>
    <property type="molecule type" value="Genomic_DNA"/>
</dbReference>
<dbReference type="EC" id="2.1.1.37" evidence="1"/>
<gene>
    <name evidence="6" type="ORF">D0862_02032</name>
</gene>
<reference evidence="6 7" key="1">
    <citation type="journal article" date="2018" name="BMC Genomics">
        <title>Genomic evidence for intraspecific hybridization in a clonal and extremely halotolerant yeast.</title>
        <authorList>
            <person name="Gostincar C."/>
            <person name="Stajich J.E."/>
            <person name="Zupancic J."/>
            <person name="Zalar P."/>
            <person name="Gunde-Cimerman N."/>
        </authorList>
    </citation>
    <scope>NUCLEOTIDE SEQUENCE [LARGE SCALE GENOMIC DNA]</scope>
    <source>
        <strain evidence="6 7">EXF-171</strain>
    </source>
</reference>
<dbReference type="GO" id="GO:0032259">
    <property type="term" value="P:methylation"/>
    <property type="evidence" value="ECO:0007669"/>
    <property type="project" value="UniProtKB-KW"/>
</dbReference>
<dbReference type="Pfam" id="PF00145">
    <property type="entry name" value="DNA_methylase"/>
    <property type="match status" value="2"/>
</dbReference>
<keyword evidence="4 5" id="KW-0949">S-adenosyl-L-methionine</keyword>
<evidence type="ECO:0000256" key="5">
    <source>
        <dbReference type="PROSITE-ProRule" id="PRU01016"/>
    </source>
</evidence>
<dbReference type="AlphaFoldDB" id="A0A3M7HMJ2"/>
<dbReference type="Gene3D" id="3.90.120.10">
    <property type="entry name" value="DNA Methylase, subunit A, domain 2"/>
    <property type="match status" value="1"/>
</dbReference>
<name>A0A3M7HMJ2_HORWE</name>
<dbReference type="GO" id="GO:0003886">
    <property type="term" value="F:DNA (cytosine-5-)-methyltransferase activity"/>
    <property type="evidence" value="ECO:0007669"/>
    <property type="project" value="UniProtKB-EC"/>
</dbReference>
<dbReference type="InterPro" id="IPR050390">
    <property type="entry name" value="C5-Methyltransferase"/>
</dbReference>
<evidence type="ECO:0000313" key="7">
    <source>
        <dbReference type="Proteomes" id="UP000281468"/>
    </source>
</evidence>
<protein>
    <recommendedName>
        <fullName evidence="1">DNA (cytosine-5-)-methyltransferase</fullName>
        <ecNumber evidence="1">2.1.1.37</ecNumber>
    </recommendedName>
</protein>
<comment type="caution">
    <text evidence="6">The sequence shown here is derived from an EMBL/GenBank/DDBJ whole genome shotgun (WGS) entry which is preliminary data.</text>
</comment>
<dbReference type="PROSITE" id="PS51679">
    <property type="entry name" value="SAM_MT_C5"/>
    <property type="match status" value="1"/>
</dbReference>
<dbReference type="PANTHER" id="PTHR10629">
    <property type="entry name" value="CYTOSINE-SPECIFIC METHYLTRANSFERASE"/>
    <property type="match status" value="1"/>
</dbReference>
<evidence type="ECO:0000256" key="4">
    <source>
        <dbReference type="ARBA" id="ARBA00022691"/>
    </source>
</evidence>
<dbReference type="SUPFAM" id="SSF53335">
    <property type="entry name" value="S-adenosyl-L-methionine-dependent methyltransferases"/>
    <property type="match status" value="1"/>
</dbReference>